<dbReference type="SUPFAM" id="SSF52242">
    <property type="entry name" value="Cobalamin (vitamin B12)-binding domain"/>
    <property type="match status" value="1"/>
</dbReference>
<comment type="caution">
    <text evidence="4">The sequence shown here is derived from an EMBL/GenBank/DDBJ whole genome shotgun (WGS) entry which is preliminary data.</text>
</comment>
<dbReference type="RefSeq" id="WP_203994975.1">
    <property type="nucleotide sequence ID" value="NZ_BOPB01000005.1"/>
</dbReference>
<proteinExistence type="predicted"/>
<keyword evidence="5" id="KW-1185">Reference proteome</keyword>
<dbReference type="InterPro" id="IPR006158">
    <property type="entry name" value="Cobalamin-bd"/>
</dbReference>
<sequence>MTTATRDTSPETVYQDYLRSLAEADEHAAVEVARGLLDAGVAADRVLLELVAPAQAEVGELWARNEWSVAQEHAATHISDRVVAAVAAYAEVRPNRARIVVACMDGEWHALPARLVAEVLRLRGWQVTFLGASVPAAHLMSYLHRYDAYAVALASALPMRLPHAHRMIEACRRSDVPVLVGGRGFGMDGRWARRLGVPWAANAVAAADLLSDERALRAPAPAELTHLADDEYAGLVNRRGELIESALAELTQRYPAIGDYTPAQLDSTISDLGHILDFLAAALYVDDGSLFTEFIEWLVTILDSRGVPGATVEASLEHYSRLLHDFPRAVDHLQRGRAVLPARAVGSGRPAPRAG</sequence>
<dbReference type="Gene3D" id="1.10.1240.10">
    <property type="entry name" value="Methionine synthase domain"/>
    <property type="match status" value="1"/>
</dbReference>
<dbReference type="PANTHER" id="PTHR45833:SF1">
    <property type="entry name" value="METHIONINE SYNTHASE"/>
    <property type="match status" value="1"/>
</dbReference>
<accession>A0ABQ4IRF6</accession>
<dbReference type="Pfam" id="PF02607">
    <property type="entry name" value="B12-binding_2"/>
    <property type="match status" value="1"/>
</dbReference>
<dbReference type="InterPro" id="IPR036594">
    <property type="entry name" value="Meth_synthase_dom"/>
</dbReference>
<organism evidence="4 5">
    <name type="scientific">Micromonospora lutea</name>
    <dbReference type="NCBI Taxonomy" id="419825"/>
    <lineage>
        <taxon>Bacteria</taxon>
        <taxon>Bacillati</taxon>
        <taxon>Actinomycetota</taxon>
        <taxon>Actinomycetes</taxon>
        <taxon>Micromonosporales</taxon>
        <taxon>Micromonosporaceae</taxon>
        <taxon>Micromonospora</taxon>
    </lineage>
</organism>
<keyword evidence="1" id="KW-0479">Metal-binding</keyword>
<dbReference type="CDD" id="cd02065">
    <property type="entry name" value="B12-binding_like"/>
    <property type="match status" value="1"/>
</dbReference>
<evidence type="ECO:0000259" key="3">
    <source>
        <dbReference type="PROSITE" id="PS51332"/>
    </source>
</evidence>
<reference evidence="4 5" key="1">
    <citation type="submission" date="2021-01" db="EMBL/GenBank/DDBJ databases">
        <title>Whole genome shotgun sequence of Verrucosispora lutea NBRC 106530.</title>
        <authorList>
            <person name="Komaki H."/>
            <person name="Tamura T."/>
        </authorList>
    </citation>
    <scope>NUCLEOTIDE SEQUENCE [LARGE SCALE GENOMIC DNA]</scope>
    <source>
        <strain evidence="4 5">NBRC 106530</strain>
    </source>
</reference>
<name>A0ABQ4IRF6_9ACTN</name>
<evidence type="ECO:0000313" key="5">
    <source>
        <dbReference type="Proteomes" id="UP000643165"/>
    </source>
</evidence>
<dbReference type="Proteomes" id="UP000643165">
    <property type="component" value="Unassembled WGS sequence"/>
</dbReference>
<evidence type="ECO:0000313" key="4">
    <source>
        <dbReference type="EMBL" id="GIJ20488.1"/>
    </source>
</evidence>
<dbReference type="InterPro" id="IPR003759">
    <property type="entry name" value="Cbl-bd_cap"/>
</dbReference>
<keyword evidence="2" id="KW-0170">Cobalt</keyword>
<dbReference type="EMBL" id="BOPB01000005">
    <property type="protein sequence ID" value="GIJ20488.1"/>
    <property type="molecule type" value="Genomic_DNA"/>
</dbReference>
<evidence type="ECO:0000256" key="2">
    <source>
        <dbReference type="ARBA" id="ARBA00023285"/>
    </source>
</evidence>
<dbReference type="PROSITE" id="PS51332">
    <property type="entry name" value="B12_BINDING"/>
    <property type="match status" value="1"/>
</dbReference>
<protein>
    <submittedName>
        <fullName evidence="4">Cobalamin-binding protein</fullName>
    </submittedName>
</protein>
<dbReference type="InterPro" id="IPR050554">
    <property type="entry name" value="Met_Synthase/Corrinoid"/>
</dbReference>
<feature type="domain" description="B12-binding" evidence="3">
    <location>
        <begin position="96"/>
        <end position="220"/>
    </location>
</feature>
<evidence type="ECO:0000256" key="1">
    <source>
        <dbReference type="ARBA" id="ARBA00022723"/>
    </source>
</evidence>
<dbReference type="Pfam" id="PF02310">
    <property type="entry name" value="B12-binding"/>
    <property type="match status" value="1"/>
</dbReference>
<gene>
    <name evidence="4" type="ORF">Vlu01_11120</name>
</gene>
<dbReference type="Gene3D" id="3.40.50.280">
    <property type="entry name" value="Cobalamin-binding domain"/>
    <property type="match status" value="1"/>
</dbReference>
<dbReference type="PANTHER" id="PTHR45833">
    <property type="entry name" value="METHIONINE SYNTHASE"/>
    <property type="match status" value="1"/>
</dbReference>
<dbReference type="InterPro" id="IPR036724">
    <property type="entry name" value="Cobalamin-bd_sf"/>
</dbReference>